<feature type="transmembrane region" description="Helical" evidence="6">
    <location>
        <begin position="113"/>
        <end position="134"/>
    </location>
</feature>
<dbReference type="PANTHER" id="PTHR30250">
    <property type="entry name" value="PST FAMILY PREDICTED COLANIC ACID TRANSPORTER"/>
    <property type="match status" value="1"/>
</dbReference>
<dbReference type="RefSeq" id="WP_188546595.1">
    <property type="nucleotide sequence ID" value="NZ_BMCU01000004.1"/>
</dbReference>
<evidence type="ECO:0008006" key="9">
    <source>
        <dbReference type="Google" id="ProtNLM"/>
    </source>
</evidence>
<name>A0A917G415_9NOCA</name>
<keyword evidence="8" id="KW-1185">Reference proteome</keyword>
<keyword evidence="2" id="KW-1003">Cell membrane</keyword>
<evidence type="ECO:0000256" key="4">
    <source>
        <dbReference type="ARBA" id="ARBA00022989"/>
    </source>
</evidence>
<feature type="transmembrane region" description="Helical" evidence="6">
    <location>
        <begin position="141"/>
        <end position="162"/>
    </location>
</feature>
<gene>
    <name evidence="7" type="ORF">GCM10007304_39530</name>
</gene>
<feature type="transmembrane region" description="Helical" evidence="6">
    <location>
        <begin position="12"/>
        <end position="33"/>
    </location>
</feature>
<dbReference type="GO" id="GO:0005886">
    <property type="term" value="C:plasma membrane"/>
    <property type="evidence" value="ECO:0007669"/>
    <property type="project" value="UniProtKB-SubCell"/>
</dbReference>
<organism evidence="7 8">
    <name type="scientific">Rhodococcoides trifolii</name>
    <dbReference type="NCBI Taxonomy" id="908250"/>
    <lineage>
        <taxon>Bacteria</taxon>
        <taxon>Bacillati</taxon>
        <taxon>Actinomycetota</taxon>
        <taxon>Actinomycetes</taxon>
        <taxon>Mycobacteriales</taxon>
        <taxon>Nocardiaceae</taxon>
        <taxon>Rhodococcoides</taxon>
    </lineage>
</organism>
<comment type="caution">
    <text evidence="7">The sequence shown here is derived from an EMBL/GenBank/DDBJ whole genome shotgun (WGS) entry which is preliminary data.</text>
</comment>
<feature type="transmembrane region" description="Helical" evidence="6">
    <location>
        <begin position="223"/>
        <end position="245"/>
    </location>
</feature>
<keyword evidence="5 6" id="KW-0472">Membrane</keyword>
<evidence type="ECO:0000256" key="5">
    <source>
        <dbReference type="ARBA" id="ARBA00023136"/>
    </source>
</evidence>
<reference evidence="7" key="1">
    <citation type="journal article" date="2014" name="Int. J. Syst. Evol. Microbiol.">
        <title>Complete genome sequence of Corynebacterium casei LMG S-19264T (=DSM 44701T), isolated from a smear-ripened cheese.</title>
        <authorList>
            <consortium name="US DOE Joint Genome Institute (JGI-PGF)"/>
            <person name="Walter F."/>
            <person name="Albersmeier A."/>
            <person name="Kalinowski J."/>
            <person name="Ruckert C."/>
        </authorList>
    </citation>
    <scope>NUCLEOTIDE SEQUENCE</scope>
    <source>
        <strain evidence="7">CCM 7905</strain>
    </source>
</reference>
<keyword evidence="3 6" id="KW-0812">Transmembrane</keyword>
<evidence type="ECO:0000256" key="2">
    <source>
        <dbReference type="ARBA" id="ARBA00022475"/>
    </source>
</evidence>
<comment type="subcellular location">
    <subcellularLocation>
        <location evidence="1">Cell membrane</location>
        <topology evidence="1">Multi-pass membrane protein</topology>
    </subcellularLocation>
</comment>
<keyword evidence="4 6" id="KW-1133">Transmembrane helix</keyword>
<feature type="transmembrane region" description="Helical" evidence="6">
    <location>
        <begin position="322"/>
        <end position="345"/>
    </location>
</feature>
<protein>
    <recommendedName>
        <fullName evidence="9">Polysaccharide biosynthesis protein C-terminal domain-containing protein</fullName>
    </recommendedName>
</protein>
<feature type="transmembrane region" description="Helical" evidence="6">
    <location>
        <begin position="86"/>
        <end position="107"/>
    </location>
</feature>
<dbReference type="AlphaFoldDB" id="A0A917G415"/>
<dbReference type="Proteomes" id="UP000654257">
    <property type="component" value="Unassembled WGS sequence"/>
</dbReference>
<evidence type="ECO:0000256" key="1">
    <source>
        <dbReference type="ARBA" id="ARBA00004651"/>
    </source>
</evidence>
<accession>A0A917G415</accession>
<dbReference type="PANTHER" id="PTHR30250:SF11">
    <property type="entry name" value="O-ANTIGEN TRANSPORTER-RELATED"/>
    <property type="match status" value="1"/>
</dbReference>
<feature type="transmembrane region" description="Helical" evidence="6">
    <location>
        <begin position="289"/>
        <end position="310"/>
    </location>
</feature>
<proteinExistence type="predicted"/>
<feature type="transmembrane region" description="Helical" evidence="6">
    <location>
        <begin position="352"/>
        <end position="370"/>
    </location>
</feature>
<sequence>MATRMKPLVRIGGFAAAVLGPAVAGFAVIPILVRVTSADEWASVAVGQSSGALATIAVALGWGFNGPTLAAVASPAERRTMAINSIIARGFVAPLAIGIACAVAALLRPDDAAVSAVSALAAALLGLGMTWLFIGAGDVRALLVLDAVPRVAASAVGVWWAASSNSALAFAWCQVVGAIVSILMSAYSSTRGERSGEVGVAIALTQAKKQVFASVTQLTSATYLTLPTLVVAALAPGSVFIYAIADRLSRLMFLVTVPVYQWLQGWVPSNPISQETLRRIKLATNMSRVIASTVALAIVIGGPTFAGFLGDSQHDLTWTLSVPIGLTIGFSVLSRCSGMVCLLALGKDRDVAVSAVLGAVCGIPLLFILVPFGGAVGAAVAVLISEAVVTAFQAYRLRSVVRTTRRNLSAEAQSVVHH</sequence>
<evidence type="ECO:0000313" key="8">
    <source>
        <dbReference type="Proteomes" id="UP000654257"/>
    </source>
</evidence>
<dbReference type="EMBL" id="BMCU01000004">
    <property type="protein sequence ID" value="GGG21793.1"/>
    <property type="molecule type" value="Genomic_DNA"/>
</dbReference>
<evidence type="ECO:0000256" key="3">
    <source>
        <dbReference type="ARBA" id="ARBA00022692"/>
    </source>
</evidence>
<feature type="transmembrane region" description="Helical" evidence="6">
    <location>
        <begin position="53"/>
        <end position="74"/>
    </location>
</feature>
<feature type="transmembrane region" description="Helical" evidence="6">
    <location>
        <begin position="376"/>
        <end position="395"/>
    </location>
</feature>
<dbReference type="InterPro" id="IPR050833">
    <property type="entry name" value="Poly_Biosynth_Transport"/>
</dbReference>
<evidence type="ECO:0000313" key="7">
    <source>
        <dbReference type="EMBL" id="GGG21793.1"/>
    </source>
</evidence>
<reference evidence="7" key="2">
    <citation type="submission" date="2020-09" db="EMBL/GenBank/DDBJ databases">
        <authorList>
            <person name="Sun Q."/>
            <person name="Sedlacek I."/>
        </authorList>
    </citation>
    <scope>NUCLEOTIDE SEQUENCE</scope>
    <source>
        <strain evidence="7">CCM 7905</strain>
    </source>
</reference>
<evidence type="ECO:0000256" key="6">
    <source>
        <dbReference type="SAM" id="Phobius"/>
    </source>
</evidence>